<accession>A0A0G9KDD8</accession>
<keyword evidence="1" id="KW-0812">Transmembrane</keyword>
<feature type="transmembrane region" description="Helical" evidence="1">
    <location>
        <begin position="5"/>
        <end position="23"/>
    </location>
</feature>
<evidence type="ECO:0000313" key="3">
    <source>
        <dbReference type="Proteomes" id="UP000035514"/>
    </source>
</evidence>
<dbReference type="EMBL" id="JAIQ01000032">
    <property type="protein sequence ID" value="KLE02208.1"/>
    <property type="molecule type" value="Genomic_DNA"/>
</dbReference>
<reference evidence="2 3" key="1">
    <citation type="submission" date="2014-01" db="EMBL/GenBank/DDBJ databases">
        <title>Development of a Comparative Genomic Fingerprinting Assay for High Resolution Genotyping of Arcobacter butzleri.</title>
        <authorList>
            <person name="Webb A.L."/>
            <person name="Inglis G.D."/>
            <person name="Kruczkiewicz P."/>
            <person name="Selinger L.B."/>
            <person name="Taboada E.N."/>
        </authorList>
    </citation>
    <scope>NUCLEOTIDE SEQUENCE [LARGE SCALE GENOMIC DNA]</scope>
    <source>
        <strain evidence="2 3">L348</strain>
    </source>
</reference>
<dbReference type="AlphaFoldDB" id="A0A0G9KDD8"/>
<dbReference type="Proteomes" id="UP000035514">
    <property type="component" value="Unassembled WGS sequence"/>
</dbReference>
<protein>
    <recommendedName>
        <fullName evidence="4">Pili assembly chaperone</fullName>
    </recommendedName>
</protein>
<proteinExistence type="predicted"/>
<gene>
    <name evidence="2" type="ORF">AA20_01160</name>
</gene>
<comment type="caution">
    <text evidence="2">The sequence shown here is derived from an EMBL/GenBank/DDBJ whole genome shotgun (WGS) entry which is preliminary data.</text>
</comment>
<evidence type="ECO:0000256" key="1">
    <source>
        <dbReference type="SAM" id="Phobius"/>
    </source>
</evidence>
<dbReference type="PATRIC" id="fig|1447256.3.peg.224"/>
<name>A0A0G9KDD8_9BACT</name>
<keyword evidence="1" id="KW-0472">Membrane</keyword>
<evidence type="ECO:0008006" key="4">
    <source>
        <dbReference type="Google" id="ProtNLM"/>
    </source>
</evidence>
<evidence type="ECO:0000313" key="2">
    <source>
        <dbReference type="EMBL" id="KLE02208.1"/>
    </source>
</evidence>
<organism evidence="2 3">
    <name type="scientific">Aliarcobacter butzleri L348</name>
    <dbReference type="NCBI Taxonomy" id="1447256"/>
    <lineage>
        <taxon>Bacteria</taxon>
        <taxon>Pseudomonadati</taxon>
        <taxon>Campylobacterota</taxon>
        <taxon>Epsilonproteobacteria</taxon>
        <taxon>Campylobacterales</taxon>
        <taxon>Arcobacteraceae</taxon>
        <taxon>Aliarcobacter</taxon>
    </lineage>
</organism>
<sequence length="110" mass="11719">MNKKLFLKIAILLGIFGVVAFAGTGGSELNSWYTDISSSLKGTWGKIIAVAFLALTLIMFKGGSLLGGAFMAMLAFTVGIIPDIVDSKYTALMFEASASNIFESFVSMNF</sequence>
<feature type="transmembrane region" description="Helical" evidence="1">
    <location>
        <begin position="43"/>
        <end position="60"/>
    </location>
</feature>
<keyword evidence="1" id="KW-1133">Transmembrane helix</keyword>
<dbReference type="RefSeq" id="WP_046996063.1">
    <property type="nucleotide sequence ID" value="NZ_JAIQ01000032.1"/>
</dbReference>